<sequence length="45" mass="5139">MTQELVDKARAYVAACKRELETAPNAEELSRKRLLELGYLDESAR</sequence>
<name>A0AAU8FEZ8_9BACT</name>
<evidence type="ECO:0000313" key="1">
    <source>
        <dbReference type="EMBL" id="XCH22511.1"/>
    </source>
</evidence>
<reference evidence="1" key="1">
    <citation type="submission" date="2024-06" db="EMBL/GenBank/DDBJ databases">
        <title>Sequencing and assembly of the genome of Dyadobacter sp. strain 676, a symbiont of Cyamopsis tetragonoloba.</title>
        <authorList>
            <person name="Guro P."/>
            <person name="Sazanova A."/>
            <person name="Kuznetsova I."/>
            <person name="Belimov A."/>
            <person name="Safronova V."/>
        </authorList>
    </citation>
    <scope>NUCLEOTIDE SEQUENCE</scope>
    <source>
        <strain evidence="1">676</strain>
    </source>
</reference>
<dbReference type="AlphaFoldDB" id="A0AAU8FEZ8"/>
<dbReference type="EMBL" id="CP159289">
    <property type="protein sequence ID" value="XCH22511.1"/>
    <property type="molecule type" value="Genomic_DNA"/>
</dbReference>
<gene>
    <name evidence="1" type="ORF">ABV298_19460</name>
</gene>
<organism evidence="1">
    <name type="scientific">Dyadobacter sp. 676</name>
    <dbReference type="NCBI Taxonomy" id="3088362"/>
    <lineage>
        <taxon>Bacteria</taxon>
        <taxon>Pseudomonadati</taxon>
        <taxon>Bacteroidota</taxon>
        <taxon>Cytophagia</taxon>
        <taxon>Cytophagales</taxon>
        <taxon>Spirosomataceae</taxon>
        <taxon>Dyadobacter</taxon>
    </lineage>
</organism>
<protein>
    <submittedName>
        <fullName evidence="1">Uncharacterized protein</fullName>
    </submittedName>
</protein>
<accession>A0AAU8FEZ8</accession>
<dbReference type="RefSeq" id="WP_353717841.1">
    <property type="nucleotide sequence ID" value="NZ_CP159289.1"/>
</dbReference>
<proteinExistence type="predicted"/>